<dbReference type="SFLD" id="SFLDS00003">
    <property type="entry name" value="Haloacid_Dehalogenase"/>
    <property type="match status" value="1"/>
</dbReference>
<evidence type="ECO:0000313" key="3">
    <source>
        <dbReference type="Proteomes" id="UP000008062"/>
    </source>
</evidence>
<dbReference type="SFLD" id="SFLDG01129">
    <property type="entry name" value="C1.5:_HAD__Beta-PGM__Phosphata"/>
    <property type="match status" value="1"/>
</dbReference>
<dbReference type="InterPro" id="IPR006439">
    <property type="entry name" value="HAD-SF_hydro_IA"/>
</dbReference>
<dbReference type="InterPro" id="IPR023214">
    <property type="entry name" value="HAD_sf"/>
</dbReference>
<dbReference type="OrthoDB" id="426235at2759"/>
<evidence type="ECO:0000256" key="1">
    <source>
        <dbReference type="SAM" id="MobiDB-lite"/>
    </source>
</evidence>
<name>F9X8G7_ZYMTI</name>
<keyword evidence="3" id="KW-1185">Reference proteome</keyword>
<evidence type="ECO:0008006" key="4">
    <source>
        <dbReference type="Google" id="ProtNLM"/>
    </source>
</evidence>
<dbReference type="InterPro" id="IPR036412">
    <property type="entry name" value="HAD-like_sf"/>
</dbReference>
<dbReference type="KEGG" id="ztr:MYCGRDRAFT_99943"/>
<dbReference type="Pfam" id="PF00702">
    <property type="entry name" value="Hydrolase"/>
    <property type="match status" value="1"/>
</dbReference>
<evidence type="ECO:0000313" key="2">
    <source>
        <dbReference type="EMBL" id="EGP87995.1"/>
    </source>
</evidence>
<dbReference type="GO" id="GO:0033883">
    <property type="term" value="F:pyridoxal phosphatase activity"/>
    <property type="evidence" value="ECO:0007669"/>
    <property type="project" value="EnsemblFungi"/>
</dbReference>
<gene>
    <name evidence="2" type="ORF">MYCGRDRAFT_99943</name>
</gene>
<sequence>MASNSGRGFLPIGSPASDTSTSPDSRRVQLQGIVFDMDGTLCLPQNHMFSQMRSALSIPKSVDIIEHINSLPQSDQPAAWKKIKDIESVAMREQEAQPGLVTLLAFLAEEKVKMAICTRNFEDPVRHFLENFVEGKVQGGQGKVFDPVVTRDFTPAKPHPAGIWECARVWDVRERKLPMMMVGDSVDDMASGRAAGCVTVLLKSEGKEDLEVDGRTDLVVGRLDELIEILKKGLWVDEKK</sequence>
<accession>F9X8G7</accession>
<dbReference type="SUPFAM" id="SSF56784">
    <property type="entry name" value="HAD-like"/>
    <property type="match status" value="1"/>
</dbReference>
<organism evidence="2 3">
    <name type="scientific">Zymoseptoria tritici (strain CBS 115943 / IPO323)</name>
    <name type="common">Speckled leaf blotch fungus</name>
    <name type="synonym">Septoria tritici</name>
    <dbReference type="NCBI Taxonomy" id="336722"/>
    <lineage>
        <taxon>Eukaryota</taxon>
        <taxon>Fungi</taxon>
        <taxon>Dikarya</taxon>
        <taxon>Ascomycota</taxon>
        <taxon>Pezizomycotina</taxon>
        <taxon>Dothideomycetes</taxon>
        <taxon>Dothideomycetidae</taxon>
        <taxon>Mycosphaerellales</taxon>
        <taxon>Mycosphaerellaceae</taxon>
        <taxon>Zymoseptoria</taxon>
    </lineage>
</organism>
<proteinExistence type="predicted"/>
<reference evidence="2 3" key="1">
    <citation type="journal article" date="2011" name="PLoS Genet.">
        <title>Finished genome of the fungal wheat pathogen Mycosphaerella graminicola reveals dispensome structure, chromosome plasticity, and stealth pathogenesis.</title>
        <authorList>
            <person name="Goodwin S.B."/>
            <person name="Ben M'barek S."/>
            <person name="Dhillon B."/>
            <person name="Wittenberg A.H.J."/>
            <person name="Crane C.F."/>
            <person name="Hane J.K."/>
            <person name="Foster A.J."/>
            <person name="Van der Lee T.A.J."/>
            <person name="Grimwood J."/>
            <person name="Aerts A."/>
            <person name="Antoniw J."/>
            <person name="Bailey A."/>
            <person name="Bluhm B."/>
            <person name="Bowler J."/>
            <person name="Bristow J."/>
            <person name="van der Burgt A."/>
            <person name="Canto-Canche B."/>
            <person name="Churchill A.C.L."/>
            <person name="Conde-Ferraez L."/>
            <person name="Cools H.J."/>
            <person name="Coutinho P.M."/>
            <person name="Csukai M."/>
            <person name="Dehal P."/>
            <person name="De Wit P."/>
            <person name="Donzelli B."/>
            <person name="van de Geest H.C."/>
            <person name="van Ham R.C.H.J."/>
            <person name="Hammond-Kosack K.E."/>
            <person name="Henrissat B."/>
            <person name="Kilian A."/>
            <person name="Kobayashi A.K."/>
            <person name="Koopmann E."/>
            <person name="Kourmpetis Y."/>
            <person name="Kuzniar A."/>
            <person name="Lindquist E."/>
            <person name="Lombard V."/>
            <person name="Maliepaard C."/>
            <person name="Martins N."/>
            <person name="Mehrabi R."/>
            <person name="Nap J.P.H."/>
            <person name="Ponomarenko A."/>
            <person name="Rudd J.J."/>
            <person name="Salamov A."/>
            <person name="Schmutz J."/>
            <person name="Schouten H.J."/>
            <person name="Shapiro H."/>
            <person name="Stergiopoulos I."/>
            <person name="Torriani S.F.F."/>
            <person name="Tu H."/>
            <person name="de Vries R.P."/>
            <person name="Waalwijk C."/>
            <person name="Ware S.B."/>
            <person name="Wiebenga A."/>
            <person name="Zwiers L.-H."/>
            <person name="Oliver R.P."/>
            <person name="Grigoriev I.V."/>
            <person name="Kema G.H.J."/>
        </authorList>
    </citation>
    <scope>NUCLEOTIDE SEQUENCE [LARGE SCALE GENOMIC DNA]</scope>
    <source>
        <strain evidence="3">CBS 115943 / IPO323</strain>
    </source>
</reference>
<dbReference type="PANTHER" id="PTHR43885:SF1">
    <property type="entry name" value="SUPERFAMILY HYDROLASE, PUTATIVE (AFU_ORTHOLOGUE AFUA_4G13290)-RELATED"/>
    <property type="match status" value="1"/>
</dbReference>
<dbReference type="NCBIfam" id="TIGR01549">
    <property type="entry name" value="HAD-SF-IA-v1"/>
    <property type="match status" value="1"/>
</dbReference>
<dbReference type="EMBL" id="CM001199">
    <property type="protein sequence ID" value="EGP87995.1"/>
    <property type="molecule type" value="Genomic_DNA"/>
</dbReference>
<dbReference type="GeneID" id="13397340"/>
<protein>
    <recommendedName>
        <fullName evidence="4">HAD-like protein</fullName>
    </recommendedName>
</protein>
<dbReference type="OMA" id="QTYMFKE"/>
<dbReference type="Gene3D" id="3.40.50.1000">
    <property type="entry name" value="HAD superfamily/HAD-like"/>
    <property type="match status" value="1"/>
</dbReference>
<feature type="compositionally biased region" description="Low complexity" evidence="1">
    <location>
        <begin position="14"/>
        <end position="23"/>
    </location>
</feature>
<dbReference type="RefSeq" id="XP_003853019.1">
    <property type="nucleotide sequence ID" value="XM_003852971.1"/>
</dbReference>
<dbReference type="Gene3D" id="1.10.260.80">
    <property type="match status" value="1"/>
</dbReference>
<dbReference type="AlphaFoldDB" id="F9X8G7"/>
<feature type="region of interest" description="Disordered" evidence="1">
    <location>
        <begin position="1"/>
        <end position="25"/>
    </location>
</feature>
<dbReference type="PANTHER" id="PTHR43885">
    <property type="entry name" value="HALOACID DEHALOGENASE-LIKE HYDROLASE"/>
    <property type="match status" value="1"/>
</dbReference>
<dbReference type="InParanoid" id="F9X8G7"/>
<dbReference type="Proteomes" id="UP000008062">
    <property type="component" value="Chromosome 4"/>
</dbReference>
<dbReference type="HOGENOM" id="CLU_045011_11_1_1"/>
<dbReference type="FunCoup" id="F9X8G7">
    <property type="interactions" value="90"/>
</dbReference>
<dbReference type="STRING" id="336722.F9X8G7"/>
<dbReference type="eggNOG" id="ENOG502QR7R">
    <property type="taxonomic scope" value="Eukaryota"/>
</dbReference>